<sequence length="148" mass="15821">MQIIVQIALVLAVIVVSVALMRGGSNARHLAIRRLLLALFACVAAFSVFFPFTLTRLARFLGVGRGTDLVLYALIVGFLVTVATTNHRFRQLEKSITTLSRHIALEEAGKPWESEREGANKAAGPEASDPSASSPDLEGPGTGGQHKV</sequence>
<dbReference type="InterPro" id="IPR019277">
    <property type="entry name" value="DUF2304"/>
</dbReference>
<dbReference type="KEGG" id="aaq:AOC05_10675"/>
<evidence type="ECO:0000313" key="3">
    <source>
        <dbReference type="EMBL" id="ALE92662.1"/>
    </source>
</evidence>
<keyword evidence="2" id="KW-0812">Transmembrane</keyword>
<reference evidence="4" key="1">
    <citation type="submission" date="2015-09" db="EMBL/GenBank/DDBJ databases">
        <title>Complete genome of Arthrobacter alpinus strain R3.8.</title>
        <authorList>
            <person name="See-Too W.S."/>
            <person name="Chan K.G."/>
        </authorList>
    </citation>
    <scope>NUCLEOTIDE SEQUENCE [LARGE SCALE GENOMIC DNA]</scope>
    <source>
        <strain evidence="4">R3.8</strain>
    </source>
</reference>
<feature type="compositionally biased region" description="Basic and acidic residues" evidence="1">
    <location>
        <begin position="107"/>
        <end position="119"/>
    </location>
</feature>
<evidence type="ECO:0000313" key="4">
    <source>
        <dbReference type="Proteomes" id="UP000062833"/>
    </source>
</evidence>
<accession>A0A0M5LXI4</accession>
<dbReference type="Pfam" id="PF10066">
    <property type="entry name" value="DUF2304"/>
    <property type="match status" value="1"/>
</dbReference>
<feature type="compositionally biased region" description="Low complexity" evidence="1">
    <location>
        <begin position="127"/>
        <end position="136"/>
    </location>
</feature>
<dbReference type="EMBL" id="CP012677">
    <property type="protein sequence ID" value="ALE92662.1"/>
    <property type="molecule type" value="Genomic_DNA"/>
</dbReference>
<keyword evidence="2" id="KW-1133">Transmembrane helix</keyword>
<proteinExistence type="predicted"/>
<feature type="transmembrane region" description="Helical" evidence="2">
    <location>
        <begin position="69"/>
        <end position="86"/>
    </location>
</feature>
<dbReference type="OrthoDB" id="8904808at2"/>
<feature type="region of interest" description="Disordered" evidence="1">
    <location>
        <begin position="107"/>
        <end position="148"/>
    </location>
</feature>
<evidence type="ECO:0000256" key="1">
    <source>
        <dbReference type="SAM" id="MobiDB-lite"/>
    </source>
</evidence>
<dbReference type="Proteomes" id="UP000062833">
    <property type="component" value="Chromosome"/>
</dbReference>
<dbReference type="RefSeq" id="WP_062007206.1">
    <property type="nucleotide sequence ID" value="NZ_CP012677.1"/>
</dbReference>
<keyword evidence="4" id="KW-1185">Reference proteome</keyword>
<keyword evidence="2" id="KW-0472">Membrane</keyword>
<name>A0A0M5LXI4_9MICC</name>
<organism evidence="3 4">
    <name type="scientific">Arthrobacter alpinus</name>
    <dbReference type="NCBI Taxonomy" id="656366"/>
    <lineage>
        <taxon>Bacteria</taxon>
        <taxon>Bacillati</taxon>
        <taxon>Actinomycetota</taxon>
        <taxon>Actinomycetes</taxon>
        <taxon>Micrococcales</taxon>
        <taxon>Micrococcaceae</taxon>
        <taxon>Arthrobacter</taxon>
    </lineage>
</organism>
<dbReference type="AlphaFoldDB" id="A0A0M5LXI4"/>
<evidence type="ECO:0000256" key="2">
    <source>
        <dbReference type="SAM" id="Phobius"/>
    </source>
</evidence>
<protein>
    <recommendedName>
        <fullName evidence="5">DUF2304 domain-containing protein</fullName>
    </recommendedName>
</protein>
<evidence type="ECO:0008006" key="5">
    <source>
        <dbReference type="Google" id="ProtNLM"/>
    </source>
</evidence>
<feature type="transmembrane region" description="Helical" evidence="2">
    <location>
        <begin position="35"/>
        <end position="57"/>
    </location>
</feature>
<feature type="transmembrane region" description="Helical" evidence="2">
    <location>
        <begin position="6"/>
        <end position="23"/>
    </location>
</feature>
<gene>
    <name evidence="3" type="ORF">AOC05_10675</name>
</gene>